<reference evidence="2" key="1">
    <citation type="submission" date="2022-11" db="UniProtKB">
        <authorList>
            <consortium name="WormBaseParasite"/>
        </authorList>
    </citation>
    <scope>IDENTIFICATION</scope>
</reference>
<proteinExistence type="predicted"/>
<dbReference type="WBParaSite" id="ES5_v2.g23996.t1">
    <property type="protein sequence ID" value="ES5_v2.g23996.t1"/>
    <property type="gene ID" value="ES5_v2.g23996"/>
</dbReference>
<protein>
    <submittedName>
        <fullName evidence="2">Fanconi-associated nuclease</fullName>
    </submittedName>
</protein>
<sequence>MEAKKIETAMAWDKRTGKYQSMYENGMIAVKIVKDMVENRKDHLERLSNLPHHLRRYTDAWVYVRSAAHTVDAMERLRKYEDAVELIEYLLKTDALIQFCPDRRGFLYDRLALDLHAHLKRKDDSLNACVRGISDTVVRNKDRLLLQDRALRLDKDFQISLKIEEPRWICISGKIIDKYLGEQRINHFYVENNGEKEIVSVEELALRHFREEQNFWNGLHSEGQIWHTVFGIICYDIIFDHNIETVWFSPIQDAPADLNTLDFFLKRKERFEERLSLLLEEGQKEVLTDIMKDNFDKNRGRTNAKIDWNVFESFEEFESFMLCINPEALVMIINRIIEDHRHHRSGFPDLTLWDPATKRLAVIEVKGPGDKLSTKQRLWLDFFNKHGVEAFVCQVTANKNRQLPNQTVTKKIKQKKTKKETAEGEEEVVEEMEVESVEYVEDDEIVKADNCDLNDFEEEEEKEIDFDFVPSSKPSSSSSIRVTRSSLRNQLSADLNDNS</sequence>
<dbReference type="Proteomes" id="UP000887579">
    <property type="component" value="Unplaced"/>
</dbReference>
<name>A0AC34G2M9_9BILA</name>
<evidence type="ECO:0000313" key="2">
    <source>
        <dbReference type="WBParaSite" id="ES5_v2.g23996.t1"/>
    </source>
</evidence>
<evidence type="ECO:0000313" key="1">
    <source>
        <dbReference type="Proteomes" id="UP000887579"/>
    </source>
</evidence>
<accession>A0AC34G2M9</accession>
<organism evidence="1 2">
    <name type="scientific">Panagrolaimus sp. ES5</name>
    <dbReference type="NCBI Taxonomy" id="591445"/>
    <lineage>
        <taxon>Eukaryota</taxon>
        <taxon>Metazoa</taxon>
        <taxon>Ecdysozoa</taxon>
        <taxon>Nematoda</taxon>
        <taxon>Chromadorea</taxon>
        <taxon>Rhabditida</taxon>
        <taxon>Tylenchina</taxon>
        <taxon>Panagrolaimomorpha</taxon>
        <taxon>Panagrolaimoidea</taxon>
        <taxon>Panagrolaimidae</taxon>
        <taxon>Panagrolaimus</taxon>
    </lineage>
</organism>